<evidence type="ECO:0000256" key="5">
    <source>
        <dbReference type="ARBA" id="ARBA00022842"/>
    </source>
</evidence>
<feature type="domain" description="Integrase catalytic" evidence="11">
    <location>
        <begin position="298"/>
        <end position="393"/>
    </location>
</feature>
<dbReference type="InterPro" id="IPR012337">
    <property type="entry name" value="RNaseH-like_sf"/>
</dbReference>
<dbReference type="Pfam" id="PF07727">
    <property type="entry name" value="RVT_2"/>
    <property type="match status" value="1"/>
</dbReference>
<keyword evidence="10" id="KW-0511">Multifunctional enzyme</keyword>
<gene>
    <name evidence="12" type="ORF">Tci_026813</name>
</gene>
<keyword evidence="8" id="KW-0808">Transferase</keyword>
<dbReference type="Gene3D" id="3.30.420.10">
    <property type="entry name" value="Ribonuclease H-like superfamily/Ribonuclease H"/>
    <property type="match status" value="1"/>
</dbReference>
<reference evidence="12" key="1">
    <citation type="journal article" date="2019" name="Sci. Rep.">
        <title>Draft genome of Tanacetum cinerariifolium, the natural source of mosquito coil.</title>
        <authorList>
            <person name="Yamashiro T."/>
            <person name="Shiraishi A."/>
            <person name="Satake H."/>
            <person name="Nakayama K."/>
        </authorList>
    </citation>
    <scope>NUCLEOTIDE SEQUENCE</scope>
</reference>
<evidence type="ECO:0000256" key="10">
    <source>
        <dbReference type="ARBA" id="ARBA00023268"/>
    </source>
</evidence>
<dbReference type="GO" id="GO:0016787">
    <property type="term" value="F:hydrolase activity"/>
    <property type="evidence" value="ECO:0007669"/>
    <property type="project" value="UniProtKB-KW"/>
</dbReference>
<keyword evidence="8" id="KW-0548">Nucleotidyltransferase</keyword>
<keyword evidence="8" id="KW-0239">DNA-directed DNA polymerase</keyword>
<keyword evidence="5" id="KW-0460">Magnesium</keyword>
<evidence type="ECO:0000256" key="8">
    <source>
        <dbReference type="ARBA" id="ARBA00022932"/>
    </source>
</evidence>
<evidence type="ECO:0000313" key="12">
    <source>
        <dbReference type="EMBL" id="GEU54835.1"/>
    </source>
</evidence>
<evidence type="ECO:0000256" key="1">
    <source>
        <dbReference type="ARBA" id="ARBA00022722"/>
    </source>
</evidence>
<keyword evidence="2" id="KW-0479">Metal-binding</keyword>
<name>A0A6L2L3N5_TANCI</name>
<dbReference type="GO" id="GO:0003964">
    <property type="term" value="F:RNA-directed DNA polymerase activity"/>
    <property type="evidence" value="ECO:0007669"/>
    <property type="project" value="UniProtKB-KW"/>
</dbReference>
<keyword evidence="4" id="KW-0378">Hydrolase</keyword>
<evidence type="ECO:0000259" key="11">
    <source>
        <dbReference type="PROSITE" id="PS50994"/>
    </source>
</evidence>
<evidence type="ECO:0000256" key="7">
    <source>
        <dbReference type="ARBA" id="ARBA00022918"/>
    </source>
</evidence>
<dbReference type="PANTHER" id="PTHR42648:SF11">
    <property type="entry name" value="TRANSPOSON TY4-P GAG-POL POLYPROTEIN"/>
    <property type="match status" value="1"/>
</dbReference>
<proteinExistence type="predicted"/>
<dbReference type="PANTHER" id="PTHR42648">
    <property type="entry name" value="TRANSPOSASE, PUTATIVE-RELATED"/>
    <property type="match status" value="1"/>
</dbReference>
<dbReference type="CDD" id="cd09272">
    <property type="entry name" value="RNase_HI_RT_Ty1"/>
    <property type="match status" value="1"/>
</dbReference>
<keyword evidence="9" id="KW-0233">DNA recombination</keyword>
<keyword evidence="6" id="KW-0229">DNA integration</keyword>
<dbReference type="EMBL" id="BKCJ010003396">
    <property type="protein sequence ID" value="GEU54835.1"/>
    <property type="molecule type" value="Genomic_DNA"/>
</dbReference>
<organism evidence="12">
    <name type="scientific">Tanacetum cinerariifolium</name>
    <name type="common">Dalmatian daisy</name>
    <name type="synonym">Chrysanthemum cinerariifolium</name>
    <dbReference type="NCBI Taxonomy" id="118510"/>
    <lineage>
        <taxon>Eukaryota</taxon>
        <taxon>Viridiplantae</taxon>
        <taxon>Streptophyta</taxon>
        <taxon>Embryophyta</taxon>
        <taxon>Tracheophyta</taxon>
        <taxon>Spermatophyta</taxon>
        <taxon>Magnoliopsida</taxon>
        <taxon>eudicotyledons</taxon>
        <taxon>Gunneridae</taxon>
        <taxon>Pentapetalae</taxon>
        <taxon>asterids</taxon>
        <taxon>campanulids</taxon>
        <taxon>Asterales</taxon>
        <taxon>Asteraceae</taxon>
        <taxon>Asteroideae</taxon>
        <taxon>Anthemideae</taxon>
        <taxon>Anthemidinae</taxon>
        <taxon>Tanacetum</taxon>
    </lineage>
</organism>
<dbReference type="GO" id="GO:0003676">
    <property type="term" value="F:nucleic acid binding"/>
    <property type="evidence" value="ECO:0007669"/>
    <property type="project" value="InterPro"/>
</dbReference>
<evidence type="ECO:0000256" key="3">
    <source>
        <dbReference type="ARBA" id="ARBA00022759"/>
    </source>
</evidence>
<dbReference type="GO" id="GO:0006310">
    <property type="term" value="P:DNA recombination"/>
    <property type="evidence" value="ECO:0007669"/>
    <property type="project" value="UniProtKB-KW"/>
</dbReference>
<dbReference type="InterPro" id="IPR036397">
    <property type="entry name" value="RNaseH_sf"/>
</dbReference>
<dbReference type="GO" id="GO:0015074">
    <property type="term" value="P:DNA integration"/>
    <property type="evidence" value="ECO:0007669"/>
    <property type="project" value="UniProtKB-KW"/>
</dbReference>
<evidence type="ECO:0000256" key="9">
    <source>
        <dbReference type="ARBA" id="ARBA00023172"/>
    </source>
</evidence>
<sequence>MMVFVISAKHVAMSVIDDEETLILEEEIRSGMSAKEKDPEATKQKISNKPIDYVKLNKLYEEFRKCFVQQQELSADEAFWYHMLNPSTKSSDALPVKIEAPKELLKCEKVAVTPKNKVKKVRFAEPLTSSSNIKQSQLNANSELICATCKKSMFDGVHDMYLLDFVKNMNSRAKSTKKHKKQNIWKPTANVVPAKKTTSHSVETQKPKLKVYSRKPKNVKNIGSSKKANIVESKNVNHSKPNHTWGSKAIDIPFSSSLIMTGCPDFSLILRSKDEAPKVIIKCIKNIQVHLNATVRNVRTDNGTEFVNQTLREFYKNVGISHQTSVARTPQQNGVVERRNQTLVYAAHTLLIFSKALLFLWAEAINTACYTQNCSLIRIQYNKTPYELMQDKKPDLSFFRVFGALCYPTNDNEDLGKLDAKAAIVQDSFQTLFFNNLVFHHKEMTGIIFQPMFDEYSTPPSIVVSPVQEAAASRAIVLVKYPVSPSIDQAHDAPSISTPSIQKQEQSLNIFQGFKESPKTPIFHDDPLNVSPHEESTSQRSRWTNLVGVLKNKARLVAQGFRQEEGIDFEESFALVARIEAISIFVANITHKNMEIFQMDVKTTFLNGELKEEEKSLEKHLNAVKRIFRYQKGTINIDYDFQFNKIPLYYDNKSAIALCCNNVQHSRSKYIDVRYHFIKEQVENGVMELYFVRTEYQLDDIFTKPLPRERFNFLIKKLGMGSMSREMLKHLAGETDE</sequence>
<dbReference type="InterPro" id="IPR001584">
    <property type="entry name" value="Integrase_cat-core"/>
</dbReference>
<evidence type="ECO:0000256" key="4">
    <source>
        <dbReference type="ARBA" id="ARBA00022801"/>
    </source>
</evidence>
<dbReference type="SUPFAM" id="SSF53098">
    <property type="entry name" value="Ribonuclease H-like"/>
    <property type="match status" value="1"/>
</dbReference>
<dbReference type="GO" id="GO:0003887">
    <property type="term" value="F:DNA-directed DNA polymerase activity"/>
    <property type="evidence" value="ECO:0007669"/>
    <property type="project" value="UniProtKB-KW"/>
</dbReference>
<comment type="caution">
    <text evidence="12">The sequence shown here is derived from an EMBL/GenBank/DDBJ whole genome shotgun (WGS) entry which is preliminary data.</text>
</comment>
<dbReference type="PROSITE" id="PS50994">
    <property type="entry name" value="INTEGRASE"/>
    <property type="match status" value="1"/>
</dbReference>
<accession>A0A6L2L3N5</accession>
<keyword evidence="7" id="KW-0695">RNA-directed DNA polymerase</keyword>
<dbReference type="AlphaFoldDB" id="A0A6L2L3N5"/>
<keyword evidence="1" id="KW-0540">Nuclease</keyword>
<protein>
    <submittedName>
        <fullName evidence="12">Integrase, catalytic region, zinc finger, CCHC-type, peptidase aspartic, catalytic</fullName>
    </submittedName>
</protein>
<evidence type="ECO:0000256" key="6">
    <source>
        <dbReference type="ARBA" id="ARBA00022908"/>
    </source>
</evidence>
<evidence type="ECO:0000256" key="2">
    <source>
        <dbReference type="ARBA" id="ARBA00022723"/>
    </source>
</evidence>
<dbReference type="GO" id="GO:0004519">
    <property type="term" value="F:endonuclease activity"/>
    <property type="evidence" value="ECO:0007669"/>
    <property type="project" value="UniProtKB-KW"/>
</dbReference>
<dbReference type="InterPro" id="IPR013103">
    <property type="entry name" value="RVT_2"/>
</dbReference>
<dbReference type="GO" id="GO:0046872">
    <property type="term" value="F:metal ion binding"/>
    <property type="evidence" value="ECO:0007669"/>
    <property type="project" value="UniProtKB-KW"/>
</dbReference>
<keyword evidence="3" id="KW-0255">Endonuclease</keyword>
<dbReference type="InterPro" id="IPR039537">
    <property type="entry name" value="Retrotran_Ty1/copia-like"/>
</dbReference>